<name>A0A0S4ITP7_BODSA</name>
<evidence type="ECO:0000259" key="3">
    <source>
        <dbReference type="SMART" id="SM01190"/>
    </source>
</evidence>
<proteinExistence type="predicted"/>
<dbReference type="Pfam" id="PF01105">
    <property type="entry name" value="EMP24_GP25L"/>
    <property type="match status" value="1"/>
</dbReference>
<dbReference type="VEuPathDB" id="TriTrypDB:BSAL_66865"/>
<gene>
    <name evidence="4" type="ORF">BSAL_66865</name>
</gene>
<dbReference type="EMBL" id="CYKH01000434">
    <property type="protein sequence ID" value="CUF89152.1"/>
    <property type="molecule type" value="Genomic_DNA"/>
</dbReference>
<evidence type="ECO:0000256" key="1">
    <source>
        <dbReference type="SAM" id="MobiDB-lite"/>
    </source>
</evidence>
<feature type="transmembrane region" description="Helical" evidence="2">
    <location>
        <begin position="312"/>
        <end position="338"/>
    </location>
</feature>
<dbReference type="Proteomes" id="UP000051952">
    <property type="component" value="Unassembled WGS sequence"/>
</dbReference>
<organism evidence="4 5">
    <name type="scientific">Bodo saltans</name>
    <name type="common">Flagellated protozoan</name>
    <dbReference type="NCBI Taxonomy" id="75058"/>
    <lineage>
        <taxon>Eukaryota</taxon>
        <taxon>Discoba</taxon>
        <taxon>Euglenozoa</taxon>
        <taxon>Kinetoplastea</taxon>
        <taxon>Metakinetoplastina</taxon>
        <taxon>Eubodonida</taxon>
        <taxon>Bodonidae</taxon>
        <taxon>Bodo</taxon>
    </lineage>
</organism>
<dbReference type="InterPro" id="IPR009038">
    <property type="entry name" value="GOLD_dom"/>
</dbReference>
<dbReference type="OrthoDB" id="3427at2759"/>
<reference evidence="5" key="1">
    <citation type="submission" date="2015-09" db="EMBL/GenBank/DDBJ databases">
        <authorList>
            <consortium name="Pathogen Informatics"/>
        </authorList>
    </citation>
    <scope>NUCLEOTIDE SEQUENCE [LARGE SCALE GENOMIC DNA]</scope>
    <source>
        <strain evidence="5">Lake Konstanz</strain>
    </source>
</reference>
<evidence type="ECO:0000313" key="5">
    <source>
        <dbReference type="Proteomes" id="UP000051952"/>
    </source>
</evidence>
<evidence type="ECO:0000256" key="2">
    <source>
        <dbReference type="SAM" id="Phobius"/>
    </source>
</evidence>
<accession>A0A0S4ITP7</accession>
<evidence type="ECO:0000313" key="4">
    <source>
        <dbReference type="EMBL" id="CUF89152.1"/>
    </source>
</evidence>
<dbReference type="SMART" id="SM01190">
    <property type="entry name" value="EMP24_GP25L"/>
    <property type="match status" value="1"/>
</dbReference>
<keyword evidence="2" id="KW-0812">Transmembrane</keyword>
<dbReference type="AlphaFoldDB" id="A0A0S4ITP7"/>
<keyword evidence="5" id="KW-1185">Reference proteome</keyword>
<keyword evidence="2" id="KW-1133">Transmembrane helix</keyword>
<sequence>MVVCLTVTVDAFRSARGLRSIVNKAVDATSAVGDLDNQVESSRPQPITGPGAASSTTAFRARKIATTPDEVNKNVVFHGMKFTLREDHRCFVVEVDRPGDHAACTFRYTSNITDRDTRNRIGRNVSVEWFSPLGISVAEFTFSPQHRCAERGRCLVRATPIAAESASQGLHGVVSGAYSLCFRMTGPSLIAKIFQAFSSNKASHEDLTIELLELSTESLMPPSMDSPSKVLENSGKQRTGGKKKATRVVGAGSVPQKLPGDQAHVAPAATVQKLTSMENRIRLLNAEIESIVRESAFSEERQQSFDQLSNSLFTRIWACGVATIAAMMAVLWGQSFVLRRHLVKKKLV</sequence>
<feature type="region of interest" description="Disordered" evidence="1">
    <location>
        <begin position="220"/>
        <end position="248"/>
    </location>
</feature>
<feature type="domain" description="GOLD" evidence="3">
    <location>
        <begin position="79"/>
        <end position="343"/>
    </location>
</feature>
<protein>
    <submittedName>
        <fullName evidence="4">Endomembrane protein 70, putative</fullName>
    </submittedName>
</protein>
<keyword evidence="2" id="KW-0472">Membrane</keyword>